<name>A0A3N6MTA7_9EURY</name>
<accession>A0A3N6MTA7</accession>
<reference evidence="1 2" key="1">
    <citation type="submission" date="2018-10" db="EMBL/GenBank/DDBJ databases">
        <title>Natrarchaeobius chitinivorans gen. nov., sp. nov., and Natrarchaeobius haloalkaliphilus sp. nov., alkaliphilic, chitin-utilizing haloarchaea from hypersaline alkaline lakes.</title>
        <authorList>
            <person name="Sorokin D.Y."/>
            <person name="Elcheninov A.G."/>
            <person name="Kostrikina N.A."/>
            <person name="Bale N.J."/>
            <person name="Sinninghe Damste J.S."/>
            <person name="Khijniak T.V."/>
            <person name="Kublanov I.V."/>
            <person name="Toshchakov S.V."/>
        </authorList>
    </citation>
    <scope>NUCLEOTIDE SEQUENCE [LARGE SCALE GENOMIC DNA]</scope>
    <source>
        <strain evidence="1 2">AArcht-Sl</strain>
    </source>
</reference>
<keyword evidence="2" id="KW-1185">Reference proteome</keyword>
<proteinExistence type="predicted"/>
<gene>
    <name evidence="1" type="ORF">EA462_14310</name>
</gene>
<evidence type="ECO:0000313" key="1">
    <source>
        <dbReference type="EMBL" id="RQG88025.1"/>
    </source>
</evidence>
<dbReference type="EMBL" id="REFY01000005">
    <property type="protein sequence ID" value="RQG88025.1"/>
    <property type="molecule type" value="Genomic_DNA"/>
</dbReference>
<protein>
    <submittedName>
        <fullName evidence="1">Uncharacterized protein</fullName>
    </submittedName>
</protein>
<dbReference type="Proteomes" id="UP000273828">
    <property type="component" value="Unassembled WGS sequence"/>
</dbReference>
<organism evidence="1 2">
    <name type="scientific">Natrarchaeobius halalkaliphilus</name>
    <dbReference type="NCBI Taxonomy" id="1679091"/>
    <lineage>
        <taxon>Archaea</taxon>
        <taxon>Methanobacteriati</taxon>
        <taxon>Methanobacteriota</taxon>
        <taxon>Stenosarchaea group</taxon>
        <taxon>Halobacteria</taxon>
        <taxon>Halobacteriales</taxon>
        <taxon>Natrialbaceae</taxon>
        <taxon>Natrarchaeobius</taxon>
    </lineage>
</organism>
<comment type="caution">
    <text evidence="1">The sequence shown here is derived from an EMBL/GenBank/DDBJ whole genome shotgun (WGS) entry which is preliminary data.</text>
</comment>
<evidence type="ECO:0000313" key="2">
    <source>
        <dbReference type="Proteomes" id="UP000273828"/>
    </source>
</evidence>
<sequence length="64" mass="7127">MDAADEYDRTLETMLKRAESQLGLEFGRISLDSGLGNTKIMDVCEKYGLNWLIQGQMNGNGKSL</sequence>
<dbReference type="AlphaFoldDB" id="A0A3N6MTA7"/>